<dbReference type="InterPro" id="IPR027417">
    <property type="entry name" value="P-loop_NTPase"/>
</dbReference>
<dbReference type="GO" id="GO:0005524">
    <property type="term" value="F:ATP binding"/>
    <property type="evidence" value="ECO:0007669"/>
    <property type="project" value="UniProtKB-KW"/>
</dbReference>
<dbReference type="STRING" id="1174501.SAMN05216192_1348"/>
<keyword evidence="6" id="KW-1185">Reference proteome</keyword>
<dbReference type="GO" id="GO:0016887">
    <property type="term" value="F:ATP hydrolysis activity"/>
    <property type="evidence" value="ECO:0007669"/>
    <property type="project" value="InterPro"/>
</dbReference>
<protein>
    <submittedName>
        <fullName evidence="5">ABC-2 type transport system ATP-binding protein</fullName>
    </submittedName>
</protein>
<dbReference type="PANTHER" id="PTHR42939:SF1">
    <property type="entry name" value="ABC TRANSPORTER ATP-BINDING PROTEIN ALBC-RELATED"/>
    <property type="match status" value="1"/>
</dbReference>
<dbReference type="PANTHER" id="PTHR42939">
    <property type="entry name" value="ABC TRANSPORTER ATP-BINDING PROTEIN ALBC-RELATED"/>
    <property type="match status" value="1"/>
</dbReference>
<feature type="domain" description="ABC transporter" evidence="4">
    <location>
        <begin position="22"/>
        <end position="91"/>
    </location>
</feature>
<name>A0A1G8ZUI7_9BACL</name>
<dbReference type="InterPro" id="IPR003439">
    <property type="entry name" value="ABC_transporter-like_ATP-bd"/>
</dbReference>
<dbReference type="InterPro" id="IPR051782">
    <property type="entry name" value="ABC_Transporter_VariousFunc"/>
</dbReference>
<sequence length="114" mass="13040">MILNVQDVSIRYHKANKNAVTKASFSIEDNSIVSIVGHNGAGKSTLIQAIMQNLNYEGTITYGFDKKELYKYIRVQTQTSTFEKNAKVKAAQQYIADHKHKQVMRRKNDHLILK</sequence>
<dbReference type="Gene3D" id="3.40.50.300">
    <property type="entry name" value="P-loop containing nucleotide triphosphate hydrolases"/>
    <property type="match status" value="1"/>
</dbReference>
<proteinExistence type="predicted"/>
<reference evidence="6" key="1">
    <citation type="submission" date="2016-10" db="EMBL/GenBank/DDBJ databases">
        <authorList>
            <person name="Varghese N."/>
            <person name="Submissions S."/>
        </authorList>
    </citation>
    <scope>NUCLEOTIDE SEQUENCE [LARGE SCALE GENOMIC DNA]</scope>
    <source>
        <strain evidence="6">CGMCC 1.11012</strain>
    </source>
</reference>
<organism evidence="5 6">
    <name type="scientific">Paenibacillus typhae</name>
    <dbReference type="NCBI Taxonomy" id="1174501"/>
    <lineage>
        <taxon>Bacteria</taxon>
        <taxon>Bacillati</taxon>
        <taxon>Bacillota</taxon>
        <taxon>Bacilli</taxon>
        <taxon>Bacillales</taxon>
        <taxon>Paenibacillaceae</taxon>
        <taxon>Paenibacillus</taxon>
    </lineage>
</organism>
<dbReference type="Proteomes" id="UP000199050">
    <property type="component" value="Unassembled WGS sequence"/>
</dbReference>
<evidence type="ECO:0000313" key="5">
    <source>
        <dbReference type="EMBL" id="SDK18294.1"/>
    </source>
</evidence>
<dbReference type="SUPFAM" id="SSF52540">
    <property type="entry name" value="P-loop containing nucleoside triphosphate hydrolases"/>
    <property type="match status" value="1"/>
</dbReference>
<dbReference type="AlphaFoldDB" id="A0A1G8ZUI7"/>
<evidence type="ECO:0000256" key="1">
    <source>
        <dbReference type="ARBA" id="ARBA00022448"/>
    </source>
</evidence>
<dbReference type="Pfam" id="PF00005">
    <property type="entry name" value="ABC_tran"/>
    <property type="match status" value="1"/>
</dbReference>
<evidence type="ECO:0000256" key="3">
    <source>
        <dbReference type="ARBA" id="ARBA00022840"/>
    </source>
</evidence>
<dbReference type="EMBL" id="FNDX01000034">
    <property type="protein sequence ID" value="SDK18294.1"/>
    <property type="molecule type" value="Genomic_DNA"/>
</dbReference>
<gene>
    <name evidence="5" type="ORF">SAMN05216192_1348</name>
</gene>
<evidence type="ECO:0000259" key="4">
    <source>
        <dbReference type="Pfam" id="PF00005"/>
    </source>
</evidence>
<evidence type="ECO:0000256" key="2">
    <source>
        <dbReference type="ARBA" id="ARBA00022741"/>
    </source>
</evidence>
<keyword evidence="2" id="KW-0547">Nucleotide-binding</keyword>
<evidence type="ECO:0000313" key="6">
    <source>
        <dbReference type="Proteomes" id="UP000199050"/>
    </source>
</evidence>
<dbReference type="RefSeq" id="WP_167360752.1">
    <property type="nucleotide sequence ID" value="NZ_CBCSKY010000077.1"/>
</dbReference>
<keyword evidence="3 5" id="KW-0067">ATP-binding</keyword>
<accession>A0A1G8ZUI7</accession>
<keyword evidence="1" id="KW-0813">Transport</keyword>